<dbReference type="PANTHER" id="PTHR44360:SF1">
    <property type="entry name" value="DNAJ HOMOLOG SUBFAMILY B MEMBER 9"/>
    <property type="match status" value="1"/>
</dbReference>
<dbReference type="PROSITE" id="PS50076">
    <property type="entry name" value="DNAJ_2"/>
    <property type="match status" value="1"/>
</dbReference>
<evidence type="ECO:0000313" key="3">
    <source>
        <dbReference type="EMBL" id="SFG65911.1"/>
    </source>
</evidence>
<dbReference type="AlphaFoldDB" id="A0A1I2TUH1"/>
<name>A0A1I2TUH1_9GAMM</name>
<reference evidence="4" key="1">
    <citation type="submission" date="2016-10" db="EMBL/GenBank/DDBJ databases">
        <authorList>
            <person name="Varghese N."/>
            <person name="Submissions S."/>
        </authorList>
    </citation>
    <scope>NUCLEOTIDE SEQUENCE [LARGE SCALE GENOMIC DNA]</scope>
    <source>
        <strain evidence="4">CGMCC 1.10971</strain>
    </source>
</reference>
<dbReference type="SMART" id="SM00271">
    <property type="entry name" value="DnaJ"/>
    <property type="match status" value="1"/>
</dbReference>
<feature type="domain" description="J" evidence="2">
    <location>
        <begin position="148"/>
        <end position="202"/>
    </location>
</feature>
<dbReference type="CDD" id="cd06257">
    <property type="entry name" value="DnaJ"/>
    <property type="match status" value="1"/>
</dbReference>
<evidence type="ECO:0000313" key="4">
    <source>
        <dbReference type="Proteomes" id="UP000198623"/>
    </source>
</evidence>
<keyword evidence="4" id="KW-1185">Reference proteome</keyword>
<dbReference type="Pfam" id="PF00226">
    <property type="entry name" value="DnaJ"/>
    <property type="match status" value="1"/>
</dbReference>
<dbReference type="GO" id="GO:0051087">
    <property type="term" value="F:protein-folding chaperone binding"/>
    <property type="evidence" value="ECO:0007669"/>
    <property type="project" value="TreeGrafter"/>
</dbReference>
<proteinExistence type="predicted"/>
<dbReference type="InterPro" id="IPR051948">
    <property type="entry name" value="Hsp70_co-chaperone_J-domain"/>
</dbReference>
<dbReference type="RefSeq" id="WP_090728835.1">
    <property type="nucleotide sequence ID" value="NZ_FOOU01000010.1"/>
</dbReference>
<dbReference type="Proteomes" id="UP000198623">
    <property type="component" value="Unassembled WGS sequence"/>
</dbReference>
<accession>A0A1I2TUH1</accession>
<protein>
    <submittedName>
        <fullName evidence="3">DnaJ domain-containing protein</fullName>
    </submittedName>
</protein>
<keyword evidence="1" id="KW-0143">Chaperone</keyword>
<dbReference type="GO" id="GO:0051787">
    <property type="term" value="F:misfolded protein binding"/>
    <property type="evidence" value="ECO:0007669"/>
    <property type="project" value="TreeGrafter"/>
</dbReference>
<dbReference type="GO" id="GO:0036503">
    <property type="term" value="P:ERAD pathway"/>
    <property type="evidence" value="ECO:0007669"/>
    <property type="project" value="TreeGrafter"/>
</dbReference>
<dbReference type="STRING" id="1045558.SAMN05216175_110127"/>
<dbReference type="SUPFAM" id="SSF46565">
    <property type="entry name" value="Chaperone J-domain"/>
    <property type="match status" value="1"/>
</dbReference>
<dbReference type="PANTHER" id="PTHR44360">
    <property type="entry name" value="DNAJ HOMOLOG SUBFAMILY B MEMBER 9"/>
    <property type="match status" value="1"/>
</dbReference>
<dbReference type="InterPro" id="IPR001623">
    <property type="entry name" value="DnaJ_domain"/>
</dbReference>
<dbReference type="OrthoDB" id="581986at2"/>
<gene>
    <name evidence="3" type="ORF">SAMN05216175_110127</name>
</gene>
<evidence type="ECO:0000259" key="2">
    <source>
        <dbReference type="PROSITE" id="PS50076"/>
    </source>
</evidence>
<organism evidence="3 4">
    <name type="scientific">Neptunomonas qingdaonensis</name>
    <dbReference type="NCBI Taxonomy" id="1045558"/>
    <lineage>
        <taxon>Bacteria</taxon>
        <taxon>Pseudomonadati</taxon>
        <taxon>Pseudomonadota</taxon>
        <taxon>Gammaproteobacteria</taxon>
        <taxon>Oceanospirillales</taxon>
        <taxon>Oceanospirillaceae</taxon>
        <taxon>Neptunomonas</taxon>
    </lineage>
</organism>
<dbReference type="EMBL" id="FOOU01000010">
    <property type="protein sequence ID" value="SFG65911.1"/>
    <property type="molecule type" value="Genomic_DNA"/>
</dbReference>
<dbReference type="Gene3D" id="1.10.287.110">
    <property type="entry name" value="DnaJ domain"/>
    <property type="match status" value="1"/>
</dbReference>
<dbReference type="Pfam" id="PF12339">
    <property type="entry name" value="DNAJ_related"/>
    <property type="match status" value="1"/>
</dbReference>
<sequence length="203" mass="23165">MHNPITAIILASLKKHPAGFSEFTLIQAIEAAGLFDALDSQADVALFQKHFLTMNALYQLQITLWEEEVLYLSISALDIHLVPSSKEPYSKELHCEKKAPTLPEQSRNEALKSYYLDWSHYNEADEASVIRLLNSFWQRFLNPEQRQQALDILEIAEQAPDQATIRRQFRQLAAKHHPDKGGDSASFIAIREAYEVLQETDIS</sequence>
<evidence type="ECO:0000256" key="1">
    <source>
        <dbReference type="ARBA" id="ARBA00023186"/>
    </source>
</evidence>
<dbReference type="InterPro" id="IPR036869">
    <property type="entry name" value="J_dom_sf"/>
</dbReference>
<dbReference type="InterPro" id="IPR021059">
    <property type="entry name" value="DnaJ-related_N"/>
</dbReference>